<accession>A0A953LBF7</accession>
<name>A0A953LBF7_9BACT</name>
<dbReference type="PANTHER" id="PTHR42776">
    <property type="entry name" value="SERINE PEPTIDASE S9 FAMILY MEMBER"/>
    <property type="match status" value="1"/>
</dbReference>
<dbReference type="SUPFAM" id="SSF82171">
    <property type="entry name" value="DPP6 N-terminal domain-like"/>
    <property type="match status" value="1"/>
</dbReference>
<dbReference type="Gene3D" id="2.120.10.30">
    <property type="entry name" value="TolB, C-terminal domain"/>
    <property type="match status" value="1"/>
</dbReference>
<dbReference type="GO" id="GO:0004252">
    <property type="term" value="F:serine-type endopeptidase activity"/>
    <property type="evidence" value="ECO:0007669"/>
    <property type="project" value="TreeGrafter"/>
</dbReference>
<evidence type="ECO:0000256" key="1">
    <source>
        <dbReference type="ARBA" id="ARBA00022801"/>
    </source>
</evidence>
<reference evidence="3" key="1">
    <citation type="submission" date="2021-06" db="EMBL/GenBank/DDBJ databases">
        <title>44 bacteria genomes isolated from Dapeng, Shenzhen.</title>
        <authorList>
            <person name="Zheng W."/>
            <person name="Yu S."/>
            <person name="Huang Y."/>
        </authorList>
    </citation>
    <scope>NUCLEOTIDE SEQUENCE</scope>
    <source>
        <strain evidence="3">DP5N28-2</strain>
    </source>
</reference>
<dbReference type="AlphaFoldDB" id="A0A953LBF7"/>
<evidence type="ECO:0000313" key="4">
    <source>
        <dbReference type="Proteomes" id="UP000753961"/>
    </source>
</evidence>
<evidence type="ECO:0000313" key="3">
    <source>
        <dbReference type="EMBL" id="MBY5959713.1"/>
    </source>
</evidence>
<dbReference type="Gene3D" id="3.40.50.1820">
    <property type="entry name" value="alpha/beta hydrolase"/>
    <property type="match status" value="1"/>
</dbReference>
<keyword evidence="4" id="KW-1185">Reference proteome</keyword>
<dbReference type="GO" id="GO:0006508">
    <property type="term" value="P:proteolysis"/>
    <property type="evidence" value="ECO:0007669"/>
    <property type="project" value="InterPro"/>
</dbReference>
<dbReference type="RefSeq" id="WP_222581250.1">
    <property type="nucleotide sequence ID" value="NZ_JAHVHU010000017.1"/>
</dbReference>
<dbReference type="InterPro" id="IPR001375">
    <property type="entry name" value="Peptidase_S9_cat"/>
</dbReference>
<evidence type="ECO:0000259" key="2">
    <source>
        <dbReference type="Pfam" id="PF00326"/>
    </source>
</evidence>
<dbReference type="InterPro" id="IPR011042">
    <property type="entry name" value="6-blade_b-propeller_TolB-like"/>
</dbReference>
<dbReference type="PANTHER" id="PTHR42776:SF27">
    <property type="entry name" value="DIPEPTIDYL PEPTIDASE FAMILY MEMBER 6"/>
    <property type="match status" value="1"/>
</dbReference>
<feature type="domain" description="Peptidase S9 prolyl oligopeptidase catalytic" evidence="2">
    <location>
        <begin position="425"/>
        <end position="636"/>
    </location>
</feature>
<dbReference type="Pfam" id="PF00326">
    <property type="entry name" value="Peptidase_S9"/>
    <property type="match status" value="1"/>
</dbReference>
<protein>
    <submittedName>
        <fullName evidence="3">S9 family peptidase</fullName>
    </submittedName>
</protein>
<gene>
    <name evidence="3" type="ORF">KUV50_16280</name>
</gene>
<sequence>MTDPKNLPGKPELVSAPEVLQQIIDQDQGEYKYSVEDFFRTPEQTAFSISPDGLHLAFFSPYKRRKNIFIREISSGETMRITEETERDIGGFFWANSKRILYVKDDGGDENFRLYGINHDGSEHQDLTPYQDVTVQLIDDLEDDEDEVIIGMNKDNPELFDPYRLNVHSGELTQLAKNNPAAPVTHWMTDHDGRLRIAMRTEGGTNTVVMYRDQEEDDFRDVITTDFTEEINPVFFDFETPHVVYALSNLDRDKKVLIRFDMHTGKETGDVIFERNDVDLSGVSYSRKRKVLAAASFVTDRIHRHFFDQHLANIYDYLKKQLPGKEIALTSVDLDEENYILRTYSDRSLGTYYHFKVTGQALTKITDISPWIDEDDMRPMEAVSYTSRDGLTIHGYLTLPDSNTDGPYPIIVNPHGGPWVRDTWGYNPEVQLLASRGYGVFQMNYRGSTGYGKDFWRSSFKQWGRKMQDDITDGVHWLINEKIADPKRVAIYGGSYGGYATLAGVTFTPDLYCCAIDYVGVSNLFTFMTTIPPYWKPLLDMMYAMVGNPELDEEEMRAASPIFHVDKIKTPLLVIQGANDPRVNIDEADQIVEQLRNKGVNVPYMVKYDEGHGFRNEENRFEVYRVILGFLARYLNN</sequence>
<dbReference type="EMBL" id="JAHVHU010000017">
    <property type="protein sequence ID" value="MBY5959713.1"/>
    <property type="molecule type" value="Genomic_DNA"/>
</dbReference>
<organism evidence="3 4">
    <name type="scientific">Membranihabitans marinus</name>
    <dbReference type="NCBI Taxonomy" id="1227546"/>
    <lineage>
        <taxon>Bacteria</taxon>
        <taxon>Pseudomonadati</taxon>
        <taxon>Bacteroidota</taxon>
        <taxon>Saprospiria</taxon>
        <taxon>Saprospirales</taxon>
        <taxon>Saprospiraceae</taxon>
        <taxon>Membranihabitans</taxon>
    </lineage>
</organism>
<dbReference type="InterPro" id="IPR029058">
    <property type="entry name" value="AB_hydrolase_fold"/>
</dbReference>
<dbReference type="Proteomes" id="UP000753961">
    <property type="component" value="Unassembled WGS sequence"/>
</dbReference>
<proteinExistence type="predicted"/>
<dbReference type="SUPFAM" id="SSF53474">
    <property type="entry name" value="alpha/beta-Hydrolases"/>
    <property type="match status" value="1"/>
</dbReference>
<keyword evidence="1" id="KW-0378">Hydrolase</keyword>
<comment type="caution">
    <text evidence="3">The sequence shown here is derived from an EMBL/GenBank/DDBJ whole genome shotgun (WGS) entry which is preliminary data.</text>
</comment>